<proteinExistence type="predicted"/>
<sequence length="91" mass="10214">MSLLITQTVQVGTSSAVFNFIPRCVQSHRSLCRHDFVPPSPLVHYKTEGSRVGEMIIGKWGTENIFHFKHQGVIAQLGERQTEVNSGINTY</sequence>
<evidence type="ECO:0000313" key="2">
    <source>
        <dbReference type="EMBL" id="KIJ36645.1"/>
    </source>
</evidence>
<organism evidence="1 3">
    <name type="scientific">Sphaerobolus stellatus (strain SS14)</name>
    <dbReference type="NCBI Taxonomy" id="990650"/>
    <lineage>
        <taxon>Eukaryota</taxon>
        <taxon>Fungi</taxon>
        <taxon>Dikarya</taxon>
        <taxon>Basidiomycota</taxon>
        <taxon>Agaricomycotina</taxon>
        <taxon>Agaricomycetes</taxon>
        <taxon>Phallomycetidae</taxon>
        <taxon>Geastrales</taxon>
        <taxon>Sphaerobolaceae</taxon>
        <taxon>Sphaerobolus</taxon>
    </lineage>
</organism>
<dbReference type="EMBL" id="KN837332">
    <property type="protein sequence ID" value="KIJ27545.1"/>
    <property type="molecule type" value="Genomic_DNA"/>
</dbReference>
<keyword evidence="3" id="KW-1185">Reference proteome</keyword>
<gene>
    <name evidence="2" type="ORF">M422DRAFT_34194</name>
    <name evidence="1" type="ORF">M422DRAFT_37724</name>
</gene>
<accession>A0A0C9UQC2</accession>
<reference evidence="1 3" key="1">
    <citation type="submission" date="2014-06" db="EMBL/GenBank/DDBJ databases">
        <title>Evolutionary Origins and Diversification of the Mycorrhizal Mutualists.</title>
        <authorList>
            <consortium name="DOE Joint Genome Institute"/>
            <consortium name="Mycorrhizal Genomics Consortium"/>
            <person name="Kohler A."/>
            <person name="Kuo A."/>
            <person name="Nagy L.G."/>
            <person name="Floudas D."/>
            <person name="Copeland A."/>
            <person name="Barry K.W."/>
            <person name="Cichocki N."/>
            <person name="Veneault-Fourrey C."/>
            <person name="LaButti K."/>
            <person name="Lindquist E.A."/>
            <person name="Lipzen A."/>
            <person name="Lundell T."/>
            <person name="Morin E."/>
            <person name="Murat C."/>
            <person name="Riley R."/>
            <person name="Ohm R."/>
            <person name="Sun H."/>
            <person name="Tunlid A."/>
            <person name="Henrissat B."/>
            <person name="Grigoriev I.V."/>
            <person name="Hibbett D.S."/>
            <person name="Martin F."/>
        </authorList>
    </citation>
    <scope>NUCLEOTIDE SEQUENCE [LARGE SCALE GENOMIC DNA]</scope>
    <source>
        <strain evidence="1 3">SS14</strain>
    </source>
</reference>
<dbReference type="HOGENOM" id="CLU_2428457_0_0_1"/>
<evidence type="ECO:0000313" key="1">
    <source>
        <dbReference type="EMBL" id="KIJ27545.1"/>
    </source>
</evidence>
<dbReference type="EMBL" id="KN837176">
    <property type="protein sequence ID" value="KIJ36645.1"/>
    <property type="molecule type" value="Genomic_DNA"/>
</dbReference>
<name>A0A0C9UQC2_SPHS4</name>
<protein>
    <submittedName>
        <fullName evidence="1">Uncharacterized protein</fullName>
    </submittedName>
</protein>
<dbReference type="Proteomes" id="UP000054279">
    <property type="component" value="Unassembled WGS sequence"/>
</dbReference>
<dbReference type="AlphaFoldDB" id="A0A0C9UQC2"/>
<evidence type="ECO:0000313" key="3">
    <source>
        <dbReference type="Proteomes" id="UP000054279"/>
    </source>
</evidence>